<dbReference type="InterPro" id="IPR012910">
    <property type="entry name" value="Plug_dom"/>
</dbReference>
<gene>
    <name evidence="9" type="ORF">SAMN05661044_04972</name>
</gene>
<evidence type="ECO:0000313" key="10">
    <source>
        <dbReference type="Proteomes" id="UP000199421"/>
    </source>
</evidence>
<accession>A0A1H7XTZ0</accession>
<dbReference type="OrthoDB" id="9768177at2"/>
<dbReference type="Pfam" id="PF13715">
    <property type="entry name" value="CarbopepD_reg_2"/>
    <property type="match status" value="1"/>
</dbReference>
<dbReference type="RefSeq" id="WP_093330852.1">
    <property type="nucleotide sequence ID" value="NZ_FOAF01000011.1"/>
</dbReference>
<dbReference type="Pfam" id="PF07715">
    <property type="entry name" value="Plug"/>
    <property type="match status" value="1"/>
</dbReference>
<dbReference type="InterPro" id="IPR023996">
    <property type="entry name" value="TonB-dep_OMP_SusC/RagA"/>
</dbReference>
<dbReference type="PROSITE" id="PS52016">
    <property type="entry name" value="TONB_DEPENDENT_REC_3"/>
    <property type="match status" value="1"/>
</dbReference>
<dbReference type="InterPro" id="IPR008969">
    <property type="entry name" value="CarboxyPept-like_regulatory"/>
</dbReference>
<dbReference type="NCBIfam" id="TIGR04057">
    <property type="entry name" value="SusC_RagA_signa"/>
    <property type="match status" value="1"/>
</dbReference>
<dbReference type="GO" id="GO:0009279">
    <property type="term" value="C:cell outer membrane"/>
    <property type="evidence" value="ECO:0007669"/>
    <property type="project" value="UniProtKB-SubCell"/>
</dbReference>
<evidence type="ECO:0000256" key="3">
    <source>
        <dbReference type="ARBA" id="ARBA00022452"/>
    </source>
</evidence>
<dbReference type="STRING" id="407022.SAMN05661044_04972"/>
<keyword evidence="10" id="KW-1185">Reference proteome</keyword>
<keyword evidence="4 7" id="KW-0812">Transmembrane</keyword>
<dbReference type="Gene3D" id="2.60.40.1120">
    <property type="entry name" value="Carboxypeptidase-like, regulatory domain"/>
    <property type="match status" value="1"/>
</dbReference>
<name>A0A1H7XTZ0_OLID1</name>
<keyword evidence="2 7" id="KW-0813">Transport</keyword>
<evidence type="ECO:0000259" key="8">
    <source>
        <dbReference type="Pfam" id="PF07715"/>
    </source>
</evidence>
<dbReference type="Gene3D" id="2.40.170.20">
    <property type="entry name" value="TonB-dependent receptor, beta-barrel domain"/>
    <property type="match status" value="1"/>
</dbReference>
<dbReference type="InterPro" id="IPR036942">
    <property type="entry name" value="Beta-barrel_TonB_sf"/>
</dbReference>
<keyword evidence="5 7" id="KW-0472">Membrane</keyword>
<evidence type="ECO:0000256" key="5">
    <source>
        <dbReference type="ARBA" id="ARBA00023136"/>
    </source>
</evidence>
<evidence type="ECO:0000256" key="6">
    <source>
        <dbReference type="ARBA" id="ARBA00023237"/>
    </source>
</evidence>
<dbReference type="Gene3D" id="2.170.130.10">
    <property type="entry name" value="TonB-dependent receptor, plug domain"/>
    <property type="match status" value="1"/>
</dbReference>
<evidence type="ECO:0000256" key="4">
    <source>
        <dbReference type="ARBA" id="ARBA00022692"/>
    </source>
</evidence>
<dbReference type="NCBIfam" id="TIGR04056">
    <property type="entry name" value="OMP_RagA_SusC"/>
    <property type="match status" value="1"/>
</dbReference>
<dbReference type="InterPro" id="IPR023997">
    <property type="entry name" value="TonB-dep_OMP_SusC/RagA_CS"/>
</dbReference>
<evidence type="ECO:0000313" key="9">
    <source>
        <dbReference type="EMBL" id="SEM36587.1"/>
    </source>
</evidence>
<comment type="subcellular location">
    <subcellularLocation>
        <location evidence="1 7">Cell outer membrane</location>
        <topology evidence="1 7">Multi-pass membrane protein</topology>
    </subcellularLocation>
</comment>
<dbReference type="InterPro" id="IPR037066">
    <property type="entry name" value="Plug_dom_sf"/>
</dbReference>
<dbReference type="SUPFAM" id="SSF49464">
    <property type="entry name" value="Carboxypeptidase regulatory domain-like"/>
    <property type="match status" value="1"/>
</dbReference>
<organism evidence="9 10">
    <name type="scientific">Olivibacter domesticus</name>
    <name type="common">Pseudosphingobacterium domesticum</name>
    <dbReference type="NCBI Taxonomy" id="407022"/>
    <lineage>
        <taxon>Bacteria</taxon>
        <taxon>Pseudomonadati</taxon>
        <taxon>Bacteroidota</taxon>
        <taxon>Sphingobacteriia</taxon>
        <taxon>Sphingobacteriales</taxon>
        <taxon>Sphingobacteriaceae</taxon>
        <taxon>Olivibacter</taxon>
    </lineage>
</organism>
<dbReference type="InterPro" id="IPR039426">
    <property type="entry name" value="TonB-dep_rcpt-like"/>
</dbReference>
<evidence type="ECO:0000256" key="7">
    <source>
        <dbReference type="PROSITE-ProRule" id="PRU01360"/>
    </source>
</evidence>
<dbReference type="EMBL" id="FOAF01000011">
    <property type="protein sequence ID" value="SEM36587.1"/>
    <property type="molecule type" value="Genomic_DNA"/>
</dbReference>
<keyword evidence="3 7" id="KW-1134">Transmembrane beta strand</keyword>
<evidence type="ECO:0000256" key="2">
    <source>
        <dbReference type="ARBA" id="ARBA00022448"/>
    </source>
</evidence>
<protein>
    <submittedName>
        <fullName evidence="9">TonB-linked outer membrane protein, SusC/RagA family</fullName>
    </submittedName>
</protein>
<dbReference type="AlphaFoldDB" id="A0A1H7XTZ0"/>
<evidence type="ECO:0000256" key="1">
    <source>
        <dbReference type="ARBA" id="ARBA00004571"/>
    </source>
</evidence>
<reference evidence="10" key="1">
    <citation type="submission" date="2016-10" db="EMBL/GenBank/DDBJ databases">
        <authorList>
            <person name="Varghese N."/>
            <person name="Submissions S."/>
        </authorList>
    </citation>
    <scope>NUCLEOTIDE SEQUENCE [LARGE SCALE GENOMIC DNA]</scope>
    <source>
        <strain evidence="10">DSM 18733</strain>
    </source>
</reference>
<keyword evidence="6 7" id="KW-0998">Cell outer membrane</keyword>
<proteinExistence type="inferred from homology"/>
<sequence>MIDFHIKRYFNFFHLNRAVKNCSFIKKATFIGFAIFLSGEIAAQTTKPLINSTLDGKVIDANTKEPLPGATVSIEGTTHKASTDGDGRFKFITGQKFPYTLIVNYIGYKVNKVVATGSPIEIGLAPDFNQLEDVVVVGYGTQKRGDLTGAIASVPAEVKSQPVASPERLLQGSVPGAVVTQTSGQPGGGVSVQIRGNNSITAGSDPLYVIDGFPISNDYSVNDAGVNTGSKINPLSTINTSDIESIDVLKDASATAIYGSRGANGVVIITTKNGTKNKSSINYDGYYGVQEVVKTIPLLNAGEWWQLRKDAAANSGKSTSLPSVSGYTLDTSGVGTDWQDAAFRQAAIQNHNLSILTGGEKTRLAISGNYFDQDGILQNTGFQRISGRVNVVHDYNERLKLTSNLSASRSKAAIAPTSVVANLLLTPPSLPIYQDDGSFVIYSPFESNLQNPINSLYNQLNESKTNRLLGNITGEYEIIDGLKAKVLVGVDVVDNKQNRYLPKTTAEGLDLGGLAQVGSLFTSNWLNENTLSYDKTINDKNRINAIVGFTAQQSNSEGAVAEAAGFATDVFSFNNLGTGITNRTPSSIANDWSLASFLGRINYVYDDRYLLTLTFRSDGSSKFGAGNKWGYFPSAALGWNVSNEDFFKDIKNISQLKLRLSAGTTGNQNIPSYQSLSQLDYFRYNFSNTTVHGFAPVTVPNPNLGWEKTFQFDAGVDVGLFNNRITVVADYYYKKTTDLLLNRTVPGTSGLAEFGGGQTAAIYQNIGAVSNQGIEVYVNSNNITGNFTWKTIAIFSKNTNKITDLGEGVDQIIPVISQPSIAKVGYPLGSFIVYQTDGIIQEGDNPLTPQQNKSPGGQKYKDLNGDGQITQAGDRIVIANQPGFTAGLTNNFSYKGFDLSVFFQGSFGGKLYNANRANLELGTGYVNASREVLNRWTPNNTSTDVKAAFQDPAITISDRFIESASYVRLKNVSFGYTIPKRVFGKSGLDSLRIYVSAQNAWTWTDYTGFDPEVSQSEQSLINRGIDQGIYPNNKSVQLGVSLTL</sequence>
<feature type="domain" description="TonB-dependent receptor plug" evidence="8">
    <location>
        <begin position="147"/>
        <end position="266"/>
    </location>
</feature>
<dbReference type="SUPFAM" id="SSF56935">
    <property type="entry name" value="Porins"/>
    <property type="match status" value="1"/>
</dbReference>
<comment type="similarity">
    <text evidence="7">Belongs to the TonB-dependent receptor family.</text>
</comment>
<dbReference type="Proteomes" id="UP000199421">
    <property type="component" value="Unassembled WGS sequence"/>
</dbReference>